<dbReference type="SUPFAM" id="SSF48452">
    <property type="entry name" value="TPR-like"/>
    <property type="match status" value="1"/>
</dbReference>
<accession>A0ABY8SQX8</accession>
<dbReference type="EMBL" id="CP125947">
    <property type="protein sequence ID" value="WHS64891.1"/>
    <property type="molecule type" value="Genomic_DNA"/>
</dbReference>
<organism evidence="1 2">
    <name type="scientific">Comamonas resistens</name>
    <dbReference type="NCBI Taxonomy" id="3046670"/>
    <lineage>
        <taxon>Bacteria</taxon>
        <taxon>Pseudomonadati</taxon>
        <taxon>Pseudomonadota</taxon>
        <taxon>Betaproteobacteria</taxon>
        <taxon>Burkholderiales</taxon>
        <taxon>Comamonadaceae</taxon>
        <taxon>Comamonas</taxon>
    </lineage>
</organism>
<proteinExistence type="predicted"/>
<dbReference type="InterPro" id="IPR011990">
    <property type="entry name" value="TPR-like_helical_dom_sf"/>
</dbReference>
<dbReference type="RefSeq" id="WP_283486003.1">
    <property type="nucleotide sequence ID" value="NZ_CP125947.1"/>
</dbReference>
<evidence type="ECO:0000313" key="1">
    <source>
        <dbReference type="EMBL" id="WHS64891.1"/>
    </source>
</evidence>
<dbReference type="Proteomes" id="UP001240697">
    <property type="component" value="Chromosome"/>
</dbReference>
<protein>
    <recommendedName>
        <fullName evidence="3">DUF560 domain-containing protein</fullName>
    </recommendedName>
</protein>
<reference evidence="1 2" key="1">
    <citation type="submission" date="2023-05" db="EMBL/GenBank/DDBJ databases">
        <authorList>
            <person name="Yin Y."/>
            <person name="Lu Z."/>
        </authorList>
    </citation>
    <scope>NUCLEOTIDE SEQUENCE [LARGE SCALE GENOMIC DNA]</scope>
    <source>
        <strain evidence="1 2">ZM22</strain>
    </source>
</reference>
<name>A0ABY8SQX8_9BURK</name>
<gene>
    <name evidence="1" type="ORF">QMY55_20765</name>
</gene>
<evidence type="ECO:0008006" key="3">
    <source>
        <dbReference type="Google" id="ProtNLM"/>
    </source>
</evidence>
<sequence>MAQVREVGQSLALPSTVPPGVQTPCVDKPARTDKELQEHEVCVLHAQVQKALEQQQWLEVELLLERILMYKPNDAQAMLQLAMVLAVRDRTASAKALVETLRDDERTSEGHRLRLQAMLDNEDLRASTQAVNAAARGSQAATQLIWSVGRSSNPMARSSADSVTLTLPDGDIALALSEKPRSATTFNTLLYQRWANGLEMLLGTQSANLSDTHTGARIALAGPLGLSEPLFWNLSSQQSLDGARRDVASVLWSPSRRAAATSQALYSLGVFSENQSQRHGLLLRVQAGLGQWQEGQVSLQLDGWAEYEHSLNATPSAVRTGIQGNWGFNQGWQVQSYLYAQQDLQGYSPLLRHNQARQLLTGYLALEKQWPEIWLGGRLSSSVYLSRRWSNLALYQWQDRGISLSWKRSW</sequence>
<keyword evidence="2" id="KW-1185">Reference proteome</keyword>
<evidence type="ECO:0000313" key="2">
    <source>
        <dbReference type="Proteomes" id="UP001240697"/>
    </source>
</evidence>